<evidence type="ECO:0000256" key="3">
    <source>
        <dbReference type="ARBA" id="ARBA00022737"/>
    </source>
</evidence>
<evidence type="ECO:0000259" key="7">
    <source>
        <dbReference type="PROSITE" id="PS51504"/>
    </source>
</evidence>
<dbReference type="GO" id="GO:0005730">
    <property type="term" value="C:nucleolus"/>
    <property type="evidence" value="ECO:0007669"/>
    <property type="project" value="TreeGrafter"/>
</dbReference>
<dbReference type="FunFam" id="1.10.10.10:FF:000493">
    <property type="entry name" value="HMG-Y-related protein A"/>
    <property type="match status" value="1"/>
</dbReference>
<dbReference type="PANTHER" id="PTHR11467:SF29">
    <property type="entry name" value="OS03G0711600 PROTEIN"/>
    <property type="match status" value="1"/>
</dbReference>
<keyword evidence="4" id="KW-0238">DNA-binding</keyword>
<dbReference type="GO" id="GO:0045910">
    <property type="term" value="P:negative regulation of DNA recombination"/>
    <property type="evidence" value="ECO:0007669"/>
    <property type="project" value="TreeGrafter"/>
</dbReference>
<keyword evidence="5" id="KW-0539">Nucleus</keyword>
<evidence type="ECO:0000256" key="1">
    <source>
        <dbReference type="ARBA" id="ARBA00004123"/>
    </source>
</evidence>
<keyword evidence="3" id="KW-0677">Repeat</keyword>
<protein>
    <recommendedName>
        <fullName evidence="7">H15 domain-containing protein</fullName>
    </recommendedName>
</protein>
<dbReference type="InterPro" id="IPR036388">
    <property type="entry name" value="WH-like_DNA-bd_sf"/>
</dbReference>
<accession>A0AAP0FHE6</accession>
<dbReference type="InterPro" id="IPR017956">
    <property type="entry name" value="AT_hook_DNA-bd_motif"/>
</dbReference>
<dbReference type="AlphaFoldDB" id="A0AAP0FHE6"/>
<proteinExistence type="predicted"/>
<dbReference type="EMBL" id="JBBNAG010000009">
    <property type="protein sequence ID" value="KAK9106028.1"/>
    <property type="molecule type" value="Genomic_DNA"/>
</dbReference>
<dbReference type="Pfam" id="PF00538">
    <property type="entry name" value="Linker_histone"/>
    <property type="match status" value="1"/>
</dbReference>
<feature type="compositionally biased region" description="Low complexity" evidence="6">
    <location>
        <begin position="156"/>
        <end position="170"/>
    </location>
</feature>
<comment type="caution">
    <text evidence="8">The sequence shown here is derived from an EMBL/GenBank/DDBJ whole genome shotgun (WGS) entry which is preliminary data.</text>
</comment>
<dbReference type="GO" id="GO:0003690">
    <property type="term" value="F:double-stranded DNA binding"/>
    <property type="evidence" value="ECO:0007669"/>
    <property type="project" value="TreeGrafter"/>
</dbReference>
<dbReference type="PRINTS" id="PR00929">
    <property type="entry name" value="ATHOOK"/>
</dbReference>
<keyword evidence="9" id="KW-1185">Reference proteome</keyword>
<dbReference type="GO" id="GO:0006334">
    <property type="term" value="P:nucleosome assembly"/>
    <property type="evidence" value="ECO:0007669"/>
    <property type="project" value="InterPro"/>
</dbReference>
<comment type="subcellular location">
    <subcellularLocation>
        <location evidence="2">Chromosome</location>
    </subcellularLocation>
    <subcellularLocation>
        <location evidence="1">Nucleus</location>
    </subcellularLocation>
</comment>
<dbReference type="Pfam" id="PF02178">
    <property type="entry name" value="AT_hook"/>
    <property type="match status" value="4"/>
</dbReference>
<dbReference type="PRINTS" id="PR00930">
    <property type="entry name" value="HIGHMOBLTYIY"/>
</dbReference>
<dbReference type="InterPro" id="IPR036390">
    <property type="entry name" value="WH_DNA-bd_sf"/>
</dbReference>
<evidence type="ECO:0000313" key="8">
    <source>
        <dbReference type="EMBL" id="KAK9106028.1"/>
    </source>
</evidence>
<dbReference type="GO" id="GO:0030261">
    <property type="term" value="P:chromosome condensation"/>
    <property type="evidence" value="ECO:0007669"/>
    <property type="project" value="TreeGrafter"/>
</dbReference>
<sequence>MAAEEVNKPSSHPPYAEMILAAIAGLSDENGSSKSAISKYIEGAFNGLPSDHSVQLTNSLTEMKESGELVYSKNNFMLKDPNAPPKRGRGRPPKPKLQSSLSEAPAGPPRPRGRPPKAKDPLAPPSASPRPKVASGSGKPRGRPPKKAKIDGGVLGAAATEVAAVTGASRPRGRGRPPKVKPQISATVEGVM</sequence>
<dbReference type="Gene3D" id="1.10.10.10">
    <property type="entry name" value="Winged helix-like DNA-binding domain superfamily/Winged helix DNA-binding domain"/>
    <property type="match status" value="1"/>
</dbReference>
<dbReference type="GO" id="GO:0000786">
    <property type="term" value="C:nucleosome"/>
    <property type="evidence" value="ECO:0007669"/>
    <property type="project" value="InterPro"/>
</dbReference>
<evidence type="ECO:0000256" key="5">
    <source>
        <dbReference type="ARBA" id="ARBA00023242"/>
    </source>
</evidence>
<dbReference type="SUPFAM" id="SSF46785">
    <property type="entry name" value="Winged helix' DNA-binding domain"/>
    <property type="match status" value="1"/>
</dbReference>
<dbReference type="PANTHER" id="PTHR11467">
    <property type="entry name" value="HISTONE H1"/>
    <property type="match status" value="1"/>
</dbReference>
<gene>
    <name evidence="8" type="ORF">Scep_022872</name>
</gene>
<evidence type="ECO:0000256" key="6">
    <source>
        <dbReference type="SAM" id="MobiDB-lite"/>
    </source>
</evidence>
<dbReference type="InterPro" id="IPR000116">
    <property type="entry name" value="HMGA"/>
</dbReference>
<name>A0AAP0FHE6_9MAGN</name>
<feature type="domain" description="H15" evidence="7">
    <location>
        <begin position="11"/>
        <end position="80"/>
    </location>
</feature>
<dbReference type="GO" id="GO:0006355">
    <property type="term" value="P:regulation of DNA-templated transcription"/>
    <property type="evidence" value="ECO:0007669"/>
    <property type="project" value="InterPro"/>
</dbReference>
<evidence type="ECO:0000313" key="9">
    <source>
        <dbReference type="Proteomes" id="UP001419268"/>
    </source>
</evidence>
<dbReference type="InterPro" id="IPR005818">
    <property type="entry name" value="Histone_H1/H5_H15"/>
</dbReference>
<feature type="region of interest" description="Disordered" evidence="6">
    <location>
        <begin position="71"/>
        <end position="192"/>
    </location>
</feature>
<dbReference type="GO" id="GO:0031492">
    <property type="term" value="F:nucleosomal DNA binding"/>
    <property type="evidence" value="ECO:0007669"/>
    <property type="project" value="TreeGrafter"/>
</dbReference>
<dbReference type="PROSITE" id="PS51504">
    <property type="entry name" value="H15"/>
    <property type="match status" value="1"/>
</dbReference>
<reference evidence="8 9" key="1">
    <citation type="submission" date="2024-01" db="EMBL/GenBank/DDBJ databases">
        <title>Genome assemblies of Stephania.</title>
        <authorList>
            <person name="Yang L."/>
        </authorList>
    </citation>
    <scope>NUCLEOTIDE SEQUENCE [LARGE SCALE GENOMIC DNA]</scope>
    <source>
        <strain evidence="8">JXDWG</strain>
        <tissue evidence="8">Leaf</tissue>
    </source>
</reference>
<evidence type="ECO:0000256" key="4">
    <source>
        <dbReference type="ARBA" id="ARBA00023125"/>
    </source>
</evidence>
<organism evidence="8 9">
    <name type="scientific">Stephania cephalantha</name>
    <dbReference type="NCBI Taxonomy" id="152367"/>
    <lineage>
        <taxon>Eukaryota</taxon>
        <taxon>Viridiplantae</taxon>
        <taxon>Streptophyta</taxon>
        <taxon>Embryophyta</taxon>
        <taxon>Tracheophyta</taxon>
        <taxon>Spermatophyta</taxon>
        <taxon>Magnoliopsida</taxon>
        <taxon>Ranunculales</taxon>
        <taxon>Menispermaceae</taxon>
        <taxon>Menispermoideae</taxon>
        <taxon>Cissampelideae</taxon>
        <taxon>Stephania</taxon>
    </lineage>
</organism>
<dbReference type="SMART" id="SM00526">
    <property type="entry name" value="H15"/>
    <property type="match status" value="1"/>
</dbReference>
<dbReference type="Proteomes" id="UP001419268">
    <property type="component" value="Unassembled WGS sequence"/>
</dbReference>
<dbReference type="SMART" id="SM00384">
    <property type="entry name" value="AT_hook"/>
    <property type="match status" value="4"/>
</dbReference>
<evidence type="ECO:0000256" key="2">
    <source>
        <dbReference type="ARBA" id="ARBA00004286"/>
    </source>
</evidence>